<dbReference type="Proteomes" id="UP000265520">
    <property type="component" value="Unassembled WGS sequence"/>
</dbReference>
<name>A0A392QIY2_9FABA</name>
<sequence length="108" mass="12535">FCLKLRVMDNTDMATFVVFDKDASSLFNISAADMIHQAQRNAVVGVVPPQIIDMLESTWLFKVETKPSSNPRFEQSFRVRKICTDRDIIKMFRDKWDAQEASFSKNRN</sequence>
<keyword evidence="2" id="KW-1185">Reference proteome</keyword>
<dbReference type="AlphaFoldDB" id="A0A392QIY2"/>
<feature type="non-terminal residue" evidence="1">
    <location>
        <position position="108"/>
    </location>
</feature>
<keyword evidence="1" id="KW-0067">ATP-binding</keyword>
<organism evidence="1 2">
    <name type="scientific">Trifolium medium</name>
    <dbReference type="NCBI Taxonomy" id="97028"/>
    <lineage>
        <taxon>Eukaryota</taxon>
        <taxon>Viridiplantae</taxon>
        <taxon>Streptophyta</taxon>
        <taxon>Embryophyta</taxon>
        <taxon>Tracheophyta</taxon>
        <taxon>Spermatophyta</taxon>
        <taxon>Magnoliopsida</taxon>
        <taxon>eudicotyledons</taxon>
        <taxon>Gunneridae</taxon>
        <taxon>Pentapetalae</taxon>
        <taxon>rosids</taxon>
        <taxon>fabids</taxon>
        <taxon>Fabales</taxon>
        <taxon>Fabaceae</taxon>
        <taxon>Papilionoideae</taxon>
        <taxon>50 kb inversion clade</taxon>
        <taxon>NPAAA clade</taxon>
        <taxon>Hologalegina</taxon>
        <taxon>IRL clade</taxon>
        <taxon>Trifolieae</taxon>
        <taxon>Trifolium</taxon>
    </lineage>
</organism>
<keyword evidence="1" id="KW-0547">Nucleotide-binding</keyword>
<keyword evidence="1" id="KW-0378">Hydrolase</keyword>
<dbReference type="Gene3D" id="2.40.50.140">
    <property type="entry name" value="Nucleic acid-binding proteins"/>
    <property type="match status" value="1"/>
</dbReference>
<dbReference type="EMBL" id="LXQA010139815">
    <property type="protein sequence ID" value="MCI24148.1"/>
    <property type="molecule type" value="Genomic_DNA"/>
</dbReference>
<keyword evidence="1" id="KW-0347">Helicase</keyword>
<evidence type="ECO:0000313" key="2">
    <source>
        <dbReference type="Proteomes" id="UP000265520"/>
    </source>
</evidence>
<dbReference type="InterPro" id="IPR012340">
    <property type="entry name" value="NA-bd_OB-fold"/>
</dbReference>
<protein>
    <submittedName>
        <fullName evidence="1">ATP-dependent DNA helicase PIF1</fullName>
    </submittedName>
</protein>
<dbReference type="GO" id="GO:0004386">
    <property type="term" value="F:helicase activity"/>
    <property type="evidence" value="ECO:0007669"/>
    <property type="project" value="UniProtKB-KW"/>
</dbReference>
<reference evidence="1 2" key="1">
    <citation type="journal article" date="2018" name="Front. Plant Sci.">
        <title>Red Clover (Trifolium pratense) and Zigzag Clover (T. medium) - A Picture of Genomic Similarities and Differences.</title>
        <authorList>
            <person name="Dluhosova J."/>
            <person name="Istvanek J."/>
            <person name="Nedelnik J."/>
            <person name="Repkova J."/>
        </authorList>
    </citation>
    <scope>NUCLEOTIDE SEQUENCE [LARGE SCALE GENOMIC DNA]</scope>
    <source>
        <strain evidence="2">cv. 10/8</strain>
        <tissue evidence="1">Leaf</tissue>
    </source>
</reference>
<dbReference type="SUPFAM" id="SSF50249">
    <property type="entry name" value="Nucleic acid-binding proteins"/>
    <property type="match status" value="1"/>
</dbReference>
<evidence type="ECO:0000313" key="1">
    <source>
        <dbReference type="EMBL" id="MCI24148.1"/>
    </source>
</evidence>
<comment type="caution">
    <text evidence="1">The sequence shown here is derived from an EMBL/GenBank/DDBJ whole genome shotgun (WGS) entry which is preliminary data.</text>
</comment>
<feature type="non-terminal residue" evidence="1">
    <location>
        <position position="1"/>
    </location>
</feature>
<accession>A0A392QIY2</accession>
<proteinExistence type="predicted"/>